<evidence type="ECO:0000259" key="11">
    <source>
        <dbReference type="Pfam" id="PF20719"/>
    </source>
</evidence>
<name>A0A1B2J6Q7_PICPA</name>
<dbReference type="Pfam" id="PF11635">
    <property type="entry name" value="Med16_N"/>
    <property type="match status" value="1"/>
</dbReference>
<evidence type="ECO:0000256" key="5">
    <source>
        <dbReference type="ARBA" id="ARBA00023159"/>
    </source>
</evidence>
<proteinExistence type="inferred from homology"/>
<keyword evidence="4 9" id="KW-0805">Transcription regulation</keyword>
<comment type="similarity">
    <text evidence="2 9">Belongs to the Mediator complex subunit 16 family.</text>
</comment>
<evidence type="ECO:0000256" key="9">
    <source>
        <dbReference type="RuleBase" id="RU364149"/>
    </source>
</evidence>
<evidence type="ECO:0000313" key="13">
    <source>
        <dbReference type="Proteomes" id="UP000094565"/>
    </source>
</evidence>
<dbReference type="Proteomes" id="UP000094565">
    <property type="component" value="Chromosome 1"/>
</dbReference>
<evidence type="ECO:0000256" key="6">
    <source>
        <dbReference type="ARBA" id="ARBA00023163"/>
    </source>
</evidence>
<evidence type="ECO:0000256" key="2">
    <source>
        <dbReference type="ARBA" id="ARBA00006543"/>
    </source>
</evidence>
<dbReference type="Pfam" id="PF20719">
    <property type="entry name" value="Med16_C"/>
    <property type="match status" value="1"/>
</dbReference>
<keyword evidence="6 9" id="KW-0804">Transcription</keyword>
<organism evidence="12 13">
    <name type="scientific">Komagataella pastoris</name>
    <name type="common">Yeast</name>
    <name type="synonym">Pichia pastoris</name>
    <dbReference type="NCBI Taxonomy" id="4922"/>
    <lineage>
        <taxon>Eukaryota</taxon>
        <taxon>Fungi</taxon>
        <taxon>Dikarya</taxon>
        <taxon>Ascomycota</taxon>
        <taxon>Saccharomycotina</taxon>
        <taxon>Pichiomycetes</taxon>
        <taxon>Pichiales</taxon>
        <taxon>Pichiaceae</taxon>
        <taxon>Komagataella</taxon>
    </lineage>
</organism>
<sequence length="973" mass="110071">MTKISWSKNGFIAYADVKSPYMLCMSYLECLDGRRWQMAPPILVDVGSSINQFHTNALSNNKVNGRSVSGLQIQKVTWNGTGTDLAIADSLGNISIFIAGVELTNSPNSSTPSFAMTLLTNMEIIYYDEQGMSQVNSLKWLNLNKPIIANVPAVKVETTKDTTVSSGCAARQGAFVEDANWNAYSYGVHQYKPYGASHPIGAKHALFVVRDHGEITLYYQGEHGLAYYRCSAVLPECAYVNCSSIGFTRDGDIIVAVFSKLEKTIQVYRCTTDWGYLIDAAEQQKRNPSYTTPSEVKQSKLPSLSVELLQVEPVLEIDENGRLQTLKHMSIVSPNYNSNTELDFLIGYESTTNDDEEVSTRIYRYQMANDQKIHILSAFLKIGESDKQFQDSLPRDYSIRLKQVATYKGSILNIEFYNSDLFVVLTFTNGEIKVINRINFKELLSPDQLVVDGAIKFPSTALMLNDAGFQFPKLDMEKNDIIETSFSPNLTSLVSLNRNTNQLHFHNMKRELDCSLKGFMFITCVAMAFRYSYSCFTNTSCEDLFCCIHEEVARIAPHCDVEKLNLGIIQETHRSINFNIDFGREHVDKLLGSPPLQRLLSLQFSLSLYHGWKSSKSAAIANIILNIRTVGFALMYATRSMVMYANKVSKRGTMFATEDSKFQAESVVSCLGPIKWFMDFCVALTQQFIELDSQLKLDKSASGDELVAVPIVLGKIPRYFMMYCVSYIRRLYDFTKQSIEKIEPNATLYKIENNILELSQVKAFTKPLLEVFYSLKSILEESPVSLEAIDKFLNHVDEELKTEYYTRFGTGETRSLGTEQSFVFSGEIPSIFLNSPSILEMLNKKYSEFLCDNLSDAYFYDTAWLRLEFVKKQQQSTTGPTVHYKTDITRTTEQTLENNHSIPNDNSRVDDLRKLVFPYEVNVKKCTRCCSVSQLHEPISFGVSPVSIWLMAFQRSCICGGYWVHRNGPSASE</sequence>
<dbReference type="GO" id="GO:0045893">
    <property type="term" value="P:positive regulation of DNA-templated transcription"/>
    <property type="evidence" value="ECO:0007669"/>
    <property type="project" value="TreeGrafter"/>
</dbReference>
<keyword evidence="7 9" id="KW-0539">Nucleus</keyword>
<dbReference type="EMBL" id="CP014584">
    <property type="protein sequence ID" value="ANZ73666.1"/>
    <property type="molecule type" value="Genomic_DNA"/>
</dbReference>
<keyword evidence="5 9" id="KW-0010">Activator</keyword>
<dbReference type="GO" id="GO:0016592">
    <property type="term" value="C:mediator complex"/>
    <property type="evidence" value="ECO:0007669"/>
    <property type="project" value="InterPro"/>
</dbReference>
<evidence type="ECO:0000313" key="12">
    <source>
        <dbReference type="EMBL" id="ANZ73666.1"/>
    </source>
</evidence>
<keyword evidence="13" id="KW-1185">Reference proteome</keyword>
<evidence type="ECO:0000256" key="3">
    <source>
        <dbReference type="ARBA" id="ARBA00019614"/>
    </source>
</evidence>
<dbReference type="PANTHER" id="PTHR13224:SF6">
    <property type="entry name" value="MEDIATOR OF RNA POLYMERASE II TRANSCRIPTION SUBUNIT 16"/>
    <property type="match status" value="1"/>
</dbReference>
<dbReference type="InterPro" id="IPR048339">
    <property type="entry name" value="Mediator_Med16_C"/>
</dbReference>
<evidence type="ECO:0000256" key="4">
    <source>
        <dbReference type="ARBA" id="ARBA00023015"/>
    </source>
</evidence>
<gene>
    <name evidence="12" type="primary">SIN4</name>
    <name evidence="9" type="synonym">MED16</name>
    <name evidence="12" type="ORF">ATY40_BA7501437</name>
</gene>
<evidence type="ECO:0000256" key="7">
    <source>
        <dbReference type="ARBA" id="ARBA00023242"/>
    </source>
</evidence>
<protein>
    <recommendedName>
        <fullName evidence="3 9">Mediator of RNA polymerase II transcription subunit 16</fullName>
    </recommendedName>
    <alternativeName>
        <fullName evidence="8 9">Mediator complex subunit 16</fullName>
    </alternativeName>
</protein>
<comment type="function">
    <text evidence="9">Component of the Mediator complex, a coactivator involved in the regulated transcription of nearly all RNA polymerase II-dependent genes. Mediator functions as a bridge to convey information from gene-specific regulatory proteins to the basal RNA polymerase II transcription machinery. Mediator is recruited to promoters by direct interactions with regulatory proteins and serves as a scaffold for the assembly of a functional preinitiation complex with RNA polymerase II and the general transcription factors.</text>
</comment>
<dbReference type="InterPro" id="IPR021665">
    <property type="entry name" value="Mediator_Med16_N"/>
</dbReference>
<accession>A0A1B2J6Q7</accession>
<dbReference type="InterPro" id="IPR048338">
    <property type="entry name" value="Mediator_Med16"/>
</dbReference>
<reference evidence="12 13" key="1">
    <citation type="submission" date="2016-02" db="EMBL/GenBank/DDBJ databases">
        <title>Comparative genomic and transcriptomic foundation for Pichia pastoris.</title>
        <authorList>
            <person name="Love K.R."/>
            <person name="Shah K.A."/>
            <person name="Whittaker C.A."/>
            <person name="Wu J."/>
            <person name="Bartlett M.C."/>
            <person name="Ma D."/>
            <person name="Leeson R.L."/>
            <person name="Priest M."/>
            <person name="Young S.K."/>
            <person name="Love J.C."/>
        </authorList>
    </citation>
    <scope>NUCLEOTIDE SEQUENCE [LARGE SCALE GENOMIC DNA]</scope>
    <source>
        <strain evidence="12 13">ATCC 28485</strain>
    </source>
</reference>
<comment type="subunit">
    <text evidence="9">Component of the Mediator complex.</text>
</comment>
<dbReference type="AlphaFoldDB" id="A0A1B2J6Q7"/>
<evidence type="ECO:0000259" key="10">
    <source>
        <dbReference type="Pfam" id="PF11635"/>
    </source>
</evidence>
<evidence type="ECO:0000256" key="8">
    <source>
        <dbReference type="ARBA" id="ARBA00032015"/>
    </source>
</evidence>
<feature type="domain" description="Mediator complex subunit 16 C-terminal" evidence="11">
    <location>
        <begin position="853"/>
        <end position="964"/>
    </location>
</feature>
<dbReference type="PANTHER" id="PTHR13224">
    <property type="entry name" value="THYROID HORMONE RECEPTOR-ASSOCIATED PROTEIN-RELATED"/>
    <property type="match status" value="1"/>
</dbReference>
<dbReference type="OrthoDB" id="4139168at2759"/>
<evidence type="ECO:0000256" key="1">
    <source>
        <dbReference type="ARBA" id="ARBA00004123"/>
    </source>
</evidence>
<feature type="domain" description="Mediator complex subunit Med16 N-terminal" evidence="10">
    <location>
        <begin position="132"/>
        <end position="473"/>
    </location>
</feature>
<comment type="subcellular location">
    <subcellularLocation>
        <location evidence="1 9">Nucleus</location>
    </subcellularLocation>
</comment>